<dbReference type="PRINTS" id="PR01673">
    <property type="entry name" value="GLYRALPHA"/>
</dbReference>
<dbReference type="AlphaFoldDB" id="A0A672PK66"/>
<evidence type="ECO:0000256" key="14">
    <source>
        <dbReference type="ARBA" id="ARBA00023180"/>
    </source>
</evidence>
<feature type="disulfide bond" evidence="23">
    <location>
        <begin position="218"/>
        <end position="229"/>
    </location>
</feature>
<dbReference type="InterPro" id="IPR008127">
    <property type="entry name" value="Glycine_rcpt_A"/>
</dbReference>
<keyword evidence="10 25" id="KW-0472">Membrane</keyword>
<evidence type="ECO:0000256" key="9">
    <source>
        <dbReference type="ARBA" id="ARBA00023065"/>
    </source>
</evidence>
<dbReference type="Pfam" id="PF02932">
    <property type="entry name" value="Neur_chan_memb"/>
    <property type="match status" value="1"/>
</dbReference>
<feature type="transmembrane region" description="Helical" evidence="25">
    <location>
        <begin position="409"/>
        <end position="429"/>
    </location>
</feature>
<evidence type="ECO:0000259" key="27">
    <source>
        <dbReference type="Pfam" id="PF02931"/>
    </source>
</evidence>
<dbReference type="InterPro" id="IPR006029">
    <property type="entry name" value="Neurotrans-gated_channel_TM"/>
</dbReference>
<evidence type="ECO:0000256" key="18">
    <source>
        <dbReference type="ARBA" id="ARBA00023286"/>
    </source>
</evidence>
<comment type="catalytic activity">
    <reaction evidence="20">
        <text>chloride(in) = chloride(out)</text>
        <dbReference type="Rhea" id="RHEA:29823"/>
        <dbReference type="ChEBI" id="CHEBI:17996"/>
    </reaction>
</comment>
<feature type="disulfide bond" evidence="23">
    <location>
        <begin position="158"/>
        <end position="172"/>
    </location>
</feature>
<evidence type="ECO:0000256" key="1">
    <source>
        <dbReference type="ARBA" id="ARBA00004316"/>
    </source>
</evidence>
<evidence type="ECO:0000256" key="4">
    <source>
        <dbReference type="ARBA" id="ARBA00022692"/>
    </source>
</evidence>
<evidence type="ECO:0000256" key="8">
    <source>
        <dbReference type="ARBA" id="ARBA00023018"/>
    </source>
</evidence>
<evidence type="ECO:0000259" key="28">
    <source>
        <dbReference type="Pfam" id="PF02932"/>
    </source>
</evidence>
<organism evidence="29 30">
    <name type="scientific">Sinocyclocheilus grahami</name>
    <name type="common">Dianchi golden-line fish</name>
    <name type="synonym">Barbus grahami</name>
    <dbReference type="NCBI Taxonomy" id="75366"/>
    <lineage>
        <taxon>Eukaryota</taxon>
        <taxon>Metazoa</taxon>
        <taxon>Chordata</taxon>
        <taxon>Craniata</taxon>
        <taxon>Vertebrata</taxon>
        <taxon>Euteleostomi</taxon>
        <taxon>Actinopterygii</taxon>
        <taxon>Neopterygii</taxon>
        <taxon>Teleostei</taxon>
        <taxon>Ostariophysi</taxon>
        <taxon>Cypriniformes</taxon>
        <taxon>Cyprinidae</taxon>
        <taxon>Cyprininae</taxon>
        <taxon>Sinocyclocheilus</taxon>
    </lineage>
</organism>
<evidence type="ECO:0000256" key="15">
    <source>
        <dbReference type="ARBA" id="ARBA00023214"/>
    </source>
</evidence>
<comment type="caution">
    <text evidence="25">Lacks conserved residue(s) required for the propagation of feature annotation.</text>
</comment>
<dbReference type="PANTHER" id="PTHR18945">
    <property type="entry name" value="NEUROTRANSMITTER GATED ION CHANNEL"/>
    <property type="match status" value="1"/>
</dbReference>
<dbReference type="FunFam" id="2.70.170.10:FF:000002">
    <property type="entry name" value="Glycine receptor alpha 1 subunit"/>
    <property type="match status" value="1"/>
</dbReference>
<dbReference type="CDD" id="cd19060">
    <property type="entry name" value="LGIC_TM_GlyR_alpha"/>
    <property type="match status" value="1"/>
</dbReference>
<dbReference type="GO" id="GO:0034707">
    <property type="term" value="C:chloride channel complex"/>
    <property type="evidence" value="ECO:0007669"/>
    <property type="project" value="UniProtKB-KW"/>
</dbReference>
<proteinExistence type="inferred from homology"/>
<evidence type="ECO:0000313" key="29">
    <source>
        <dbReference type="Ensembl" id="ENSSGRP00000063845.1"/>
    </source>
</evidence>
<dbReference type="GO" id="GO:0045211">
    <property type="term" value="C:postsynaptic membrane"/>
    <property type="evidence" value="ECO:0007669"/>
    <property type="project" value="UniProtKB-SubCell"/>
</dbReference>
<dbReference type="InterPro" id="IPR036719">
    <property type="entry name" value="Neuro-gated_channel_TM_sf"/>
</dbReference>
<keyword evidence="14" id="KW-0325">Glycoprotein</keyword>
<keyword evidence="6" id="KW-0732">Signal</keyword>
<feature type="domain" description="Neurotransmitter-gated ion-channel transmembrane" evidence="28">
    <location>
        <begin position="247"/>
        <end position="333"/>
    </location>
</feature>
<dbReference type="NCBIfam" id="TIGR00860">
    <property type="entry name" value="LIC"/>
    <property type="match status" value="1"/>
</dbReference>
<feature type="compositionally biased region" description="Polar residues" evidence="26">
    <location>
        <begin position="373"/>
        <end position="382"/>
    </location>
</feature>
<evidence type="ECO:0000256" key="12">
    <source>
        <dbReference type="ARBA" id="ARBA00023170"/>
    </source>
</evidence>
<evidence type="ECO:0000256" key="26">
    <source>
        <dbReference type="SAM" id="MobiDB-lite"/>
    </source>
</evidence>
<dbReference type="PRINTS" id="PR00252">
    <property type="entry name" value="NRIONCHANNEL"/>
</dbReference>
<evidence type="ECO:0000256" key="25">
    <source>
        <dbReference type="RuleBase" id="RU000687"/>
    </source>
</evidence>
<keyword evidence="30" id="KW-1185">Reference proteome</keyword>
<dbReference type="InterPro" id="IPR018000">
    <property type="entry name" value="Neurotransmitter_ion_chnl_CS"/>
</dbReference>
<dbReference type="FunFam" id="1.20.58.390:FF:000003">
    <property type="entry name" value="Glycine receptor alpha 2 subunit"/>
    <property type="match status" value="1"/>
</dbReference>
<keyword evidence="17" id="KW-0966">Cell projection</keyword>
<dbReference type="Gene3D" id="1.20.58.390">
    <property type="entry name" value="Neurotransmitter-gated ion-channel transmembrane domain"/>
    <property type="match status" value="1"/>
</dbReference>
<evidence type="ECO:0000256" key="3">
    <source>
        <dbReference type="ARBA" id="ARBA00022475"/>
    </source>
</evidence>
<feature type="transmembrane region" description="Helical" evidence="25">
    <location>
        <begin position="305"/>
        <end position="328"/>
    </location>
</feature>
<gene>
    <name evidence="29" type="primary">glra3</name>
</gene>
<dbReference type="PRINTS" id="PR00253">
    <property type="entry name" value="GABAARECEPTR"/>
</dbReference>
<dbReference type="GO" id="GO:0022824">
    <property type="term" value="F:transmitter-gated monoatomic ion channel activity"/>
    <property type="evidence" value="ECO:0007669"/>
    <property type="project" value="InterPro"/>
</dbReference>
<dbReference type="SUPFAM" id="SSF90112">
    <property type="entry name" value="Neurotransmitter-gated ion-channel transmembrane pore"/>
    <property type="match status" value="1"/>
</dbReference>
<keyword evidence="3" id="KW-1003">Cell membrane</keyword>
<feature type="site" description="Important for obstruction of the ion pore in the closed conformation" evidence="22">
    <location>
        <position position="281"/>
    </location>
</feature>
<reference evidence="29" key="2">
    <citation type="submission" date="2025-09" db="UniProtKB">
        <authorList>
            <consortium name="Ensembl"/>
        </authorList>
    </citation>
    <scope>IDENTIFICATION</scope>
</reference>
<dbReference type="Pfam" id="PF02931">
    <property type="entry name" value="Neur_chan_LBD"/>
    <property type="match status" value="1"/>
</dbReference>
<keyword evidence="8" id="KW-0770">Synapse</keyword>
<keyword evidence="18" id="KW-1071">Ligand-gated ion channel</keyword>
<dbReference type="SUPFAM" id="SSF63712">
    <property type="entry name" value="Nicotinic receptor ligand binding domain-like"/>
    <property type="match status" value="1"/>
</dbReference>
<dbReference type="GO" id="GO:0005254">
    <property type="term" value="F:chloride channel activity"/>
    <property type="evidence" value="ECO:0007669"/>
    <property type="project" value="UniProtKB-KW"/>
</dbReference>
<keyword evidence="12" id="KW-0675">Receptor</keyword>
<evidence type="ECO:0000256" key="2">
    <source>
        <dbReference type="ARBA" id="ARBA00022448"/>
    </source>
</evidence>
<dbReference type="InterPro" id="IPR006201">
    <property type="entry name" value="Neur_channel"/>
</dbReference>
<evidence type="ECO:0000256" key="24">
    <source>
        <dbReference type="PIRSR" id="PIRSR608127-53"/>
    </source>
</evidence>
<evidence type="ECO:0000256" key="16">
    <source>
        <dbReference type="ARBA" id="ARBA00023257"/>
    </source>
</evidence>
<dbReference type="Proteomes" id="UP000472262">
    <property type="component" value="Unassembled WGS sequence"/>
</dbReference>
<keyword evidence="13" id="KW-0869">Chloride channel</keyword>
<comment type="subcellular location">
    <subcellularLocation>
        <location evidence="1">Cell projection</location>
    </subcellularLocation>
    <subcellularLocation>
        <location evidence="21">Postsynaptic cell membrane</location>
        <topology evidence="21">Multi-pass membrane protein</topology>
    </subcellularLocation>
</comment>
<keyword evidence="9 25" id="KW-0406">Ion transport</keyword>
<feature type="binding site" evidence="24">
    <location>
        <begin position="222"/>
        <end position="227"/>
    </location>
    <ligand>
        <name>strychnine</name>
        <dbReference type="ChEBI" id="CHEBI:90700"/>
        <note>antagonist</note>
    </ligand>
</feature>
<evidence type="ECO:0000256" key="20">
    <source>
        <dbReference type="ARBA" id="ARBA00024167"/>
    </source>
</evidence>
<evidence type="ECO:0000256" key="13">
    <source>
        <dbReference type="ARBA" id="ARBA00023173"/>
    </source>
</evidence>
<keyword evidence="19 25" id="KW-0407">Ion channel</keyword>
<dbReference type="PROSITE" id="PS00236">
    <property type="entry name" value="NEUROTR_ION_CHANNEL"/>
    <property type="match status" value="1"/>
</dbReference>
<evidence type="ECO:0000256" key="19">
    <source>
        <dbReference type="ARBA" id="ARBA00023303"/>
    </source>
</evidence>
<accession>A0A672PK66</accession>
<evidence type="ECO:0000256" key="22">
    <source>
        <dbReference type="PIRSR" id="PIRSR608127-51"/>
    </source>
</evidence>
<evidence type="ECO:0000256" key="5">
    <source>
        <dbReference type="ARBA" id="ARBA00022723"/>
    </source>
</evidence>
<evidence type="ECO:0000256" key="23">
    <source>
        <dbReference type="PIRSR" id="PIRSR608127-52"/>
    </source>
</evidence>
<feature type="transmembrane region" description="Helical" evidence="25">
    <location>
        <begin position="242"/>
        <end position="264"/>
    </location>
</feature>
<reference evidence="29" key="1">
    <citation type="submission" date="2025-08" db="UniProtKB">
        <authorList>
            <consortium name="Ensembl"/>
        </authorList>
    </citation>
    <scope>IDENTIFICATION</scope>
</reference>
<feature type="domain" description="Neurotransmitter-gated ion-channel ligand-binding" evidence="27">
    <location>
        <begin position="35"/>
        <end position="240"/>
    </location>
</feature>
<evidence type="ECO:0000256" key="7">
    <source>
        <dbReference type="ARBA" id="ARBA00022989"/>
    </source>
</evidence>
<dbReference type="InterPro" id="IPR006202">
    <property type="entry name" value="Neur_chan_lig-bd"/>
</dbReference>
<dbReference type="Gene3D" id="2.70.170.10">
    <property type="entry name" value="Neurotransmitter-gated ion-channel ligand-binding domain"/>
    <property type="match status" value="1"/>
</dbReference>
<keyword evidence="4 25" id="KW-0812">Transmembrane</keyword>
<keyword evidence="5" id="KW-0479">Metal-binding</keyword>
<evidence type="ECO:0000256" key="10">
    <source>
        <dbReference type="ARBA" id="ARBA00023136"/>
    </source>
</evidence>
<dbReference type="GO" id="GO:0042995">
    <property type="term" value="C:cell projection"/>
    <property type="evidence" value="ECO:0007669"/>
    <property type="project" value="UniProtKB-SubCell"/>
</dbReference>
<keyword evidence="2 25" id="KW-0813">Transport</keyword>
<dbReference type="InterPro" id="IPR038050">
    <property type="entry name" value="Neuro_actylchol_rec"/>
</dbReference>
<evidence type="ECO:0000256" key="11">
    <source>
        <dbReference type="ARBA" id="ARBA00023157"/>
    </source>
</evidence>
<dbReference type="GO" id="GO:0046872">
    <property type="term" value="F:metal ion binding"/>
    <property type="evidence" value="ECO:0007669"/>
    <property type="project" value="UniProtKB-KW"/>
</dbReference>
<keyword evidence="16" id="KW-0628">Postsynaptic cell membrane</keyword>
<dbReference type="CDD" id="cd19009">
    <property type="entry name" value="LGIC_ECD_GlyR_alpha"/>
    <property type="match status" value="1"/>
</dbReference>
<evidence type="ECO:0000313" key="30">
    <source>
        <dbReference type="Proteomes" id="UP000472262"/>
    </source>
</evidence>
<keyword evidence="15" id="KW-0868">Chloride</keyword>
<dbReference type="Ensembl" id="ENSSGRT00000068074.1">
    <property type="protein sequence ID" value="ENSSGRP00000063845.1"/>
    <property type="gene ID" value="ENSSGRG00000032951.1"/>
</dbReference>
<evidence type="ECO:0000256" key="21">
    <source>
        <dbReference type="ARBA" id="ARBA00034104"/>
    </source>
</evidence>
<name>A0A672PK66_SINGR</name>
<evidence type="ECO:0000256" key="6">
    <source>
        <dbReference type="ARBA" id="ARBA00022729"/>
    </source>
</evidence>
<dbReference type="GO" id="GO:0004888">
    <property type="term" value="F:transmembrane signaling receptor activity"/>
    <property type="evidence" value="ECO:0007669"/>
    <property type="project" value="InterPro"/>
</dbReference>
<evidence type="ECO:0000256" key="17">
    <source>
        <dbReference type="ARBA" id="ARBA00023273"/>
    </source>
</evidence>
<protein>
    <submittedName>
        <fullName evidence="29">Glycine receptor subunit alpha-3-like</fullName>
    </submittedName>
</protein>
<dbReference type="GO" id="GO:0016594">
    <property type="term" value="F:glycine binding"/>
    <property type="evidence" value="ECO:0007669"/>
    <property type="project" value="InterPro"/>
</dbReference>
<keyword evidence="11 23" id="KW-1015">Disulfide bond</keyword>
<comment type="similarity">
    <text evidence="25">Belongs to the ligand-gated ion channel (TC 1.A.9) family.</text>
</comment>
<dbReference type="InterPro" id="IPR006028">
    <property type="entry name" value="GABAA/Glycine_rcpt"/>
</dbReference>
<keyword evidence="7 25" id="KW-1133">Transmembrane helix</keyword>
<sequence length="437" mass="50259">MLYVFYSFLKVYLKSSKKTENPQGEKASSPSDFLDKLMGRTSGYDARIRPNFKGPPVNVTCNIFINSFGSIAETTMDYRVNIFLRQKWNDPRLAYSEYPDDSLDLDPSMLDSIWKPDLFFANEKGAHFHEVTTDNKLLRIFKNGNVLYSIRLTLTLSCPMDLKNFPMDVQTCIMQLESFGYTMNDLIFEWQEKDSVQVAEGLTLPQFIFKDDPDLRYCTKHYNTGKFTCIEVRFHLERQMGYYLIQMYIPSLLIVILSWVSFWINMDAAPARVALGITTVLTMTTQSSGSRTSLPKVSYVKAIDIWMAVCLLFVFSALLEYAAVNFVSRQHKELLRFRRKARKKSGKEDVQESRLSFTPNAGKDGAVPKAANNAATTPSDPTLTAGKSHEEMRKLFIDRAKKIDTVSRAGFPLAFLFFNIFYWVLYKILRHEDVHKP</sequence>
<dbReference type="InterPro" id="IPR036734">
    <property type="entry name" value="Neur_chan_lig-bd_sf"/>
</dbReference>
<feature type="region of interest" description="Disordered" evidence="26">
    <location>
        <begin position="346"/>
        <end position="387"/>
    </location>
</feature>